<evidence type="ECO:0000313" key="3">
    <source>
        <dbReference type="Proteomes" id="UP001059893"/>
    </source>
</evidence>
<dbReference type="PANTHER" id="PTHR35186">
    <property type="entry name" value="ANK_REP_REGION DOMAIN-CONTAINING PROTEIN"/>
    <property type="match status" value="1"/>
</dbReference>
<dbReference type="EMBL" id="JABSND010000201">
    <property type="protein sequence ID" value="KAI6294404.1"/>
    <property type="molecule type" value="Genomic_DNA"/>
</dbReference>
<sequence>MSGFEIAGIVLGAFPIAITTIDSYGKVARTVRAWKDIRVAYTRCSEDLKNEQLVFKRHLRELVLPLVVDGNSANELLADPSSQRWKDADVSELLQKKLGESHILYLGFVRRMEETLAELSKEMALDSDLVQERMDAQPGARPSRVQMALNIENARFQVYKAKFVNGEANRRRLFADLRDCNTKLRELLSSSEKDAELTKQLDAALATSSMDASLCRFWQKAAAFFRALAAACRCQCPSDHAASLLLQHRANCKEKAIFEIVFKKDPGASGPMGTASQEAYYTRIEEHDGHELLKASMVLAPVQQTKIPGYTRPTKAASAKLAVRPKGSVTNSPRPSVRFSVSTPAITLQLPAKDPATAKIEPIKSLCQSLCGSHTDYRGYLNLPDEDKRYHVYSVAHHVTMPRSVTLAQILNGEVRPPLTRKGSYTVALIIASSFLQLLDSPWLPSATSSRAFDKLSIVFLADPSDPNVFLLNRPQISRMFRELAPRNNSSSVQSRIAPQRSADVSAPLARLGITLLELCFRSPLERQHWRTLYGPGASDKEREGFDVLAAIGWLREVADEAGPDYAAAVLWCLASHKTAPADRWREDMLREVVRPLQRCVDSFKLAECV</sequence>
<dbReference type="Proteomes" id="UP001059893">
    <property type="component" value="Unassembled WGS sequence"/>
</dbReference>
<gene>
    <name evidence="2" type="ORF">MCOR33_008461</name>
</gene>
<protein>
    <recommendedName>
        <fullName evidence="1">DUF7580 domain-containing protein</fullName>
    </recommendedName>
</protein>
<organism evidence="2 3">
    <name type="scientific">Pyricularia grisea</name>
    <name type="common">Crabgrass-specific blast fungus</name>
    <name type="synonym">Magnaporthe grisea</name>
    <dbReference type="NCBI Taxonomy" id="148305"/>
    <lineage>
        <taxon>Eukaryota</taxon>
        <taxon>Fungi</taxon>
        <taxon>Dikarya</taxon>
        <taxon>Ascomycota</taxon>
        <taxon>Pezizomycotina</taxon>
        <taxon>Sordariomycetes</taxon>
        <taxon>Sordariomycetidae</taxon>
        <taxon>Magnaporthales</taxon>
        <taxon>Pyriculariaceae</taxon>
        <taxon>Pyricularia</taxon>
    </lineage>
</organism>
<comment type="caution">
    <text evidence="2">The sequence shown here is derived from an EMBL/GenBank/DDBJ whole genome shotgun (WGS) entry which is preliminary data.</text>
</comment>
<evidence type="ECO:0000259" key="1">
    <source>
        <dbReference type="Pfam" id="PF24476"/>
    </source>
</evidence>
<dbReference type="PANTHER" id="PTHR35186:SF4">
    <property type="entry name" value="PRION-INHIBITION AND PROPAGATION HELO DOMAIN-CONTAINING PROTEIN"/>
    <property type="match status" value="1"/>
</dbReference>
<dbReference type="InterPro" id="IPR056002">
    <property type="entry name" value="DUF7580"/>
</dbReference>
<reference evidence="2" key="1">
    <citation type="submission" date="2021-01" db="EMBL/GenBank/DDBJ databases">
        <title>Deciphering the adaptive evolutionary patterns associated with biogeogrpahic diversity in the finger millet blast pathogen Magnaporthe oryzae in Eastern Africa.</title>
        <authorList>
            <person name="Onyema G."/>
            <person name="Shittu T.A."/>
            <person name="Dodsworth S."/>
            <person name="Devilliers S."/>
            <person name="Muthumeenakshi S."/>
            <person name="Sreenivasaprasad S."/>
        </authorList>
    </citation>
    <scope>NUCLEOTIDE SEQUENCE</scope>
    <source>
        <strain evidence="2">D15/s37</strain>
    </source>
</reference>
<evidence type="ECO:0000313" key="2">
    <source>
        <dbReference type="EMBL" id="KAI6294404.1"/>
    </source>
</evidence>
<proteinExistence type="predicted"/>
<name>A0ABQ8NBF7_PYRGI</name>
<accession>A0ABQ8NBF7</accession>
<keyword evidence="3" id="KW-1185">Reference proteome</keyword>
<feature type="domain" description="DUF7580" evidence="1">
    <location>
        <begin position="356"/>
        <end position="600"/>
    </location>
</feature>
<dbReference type="Pfam" id="PF24476">
    <property type="entry name" value="DUF7580"/>
    <property type="match status" value="1"/>
</dbReference>